<name>A0A177HRZ4_9ACTN</name>
<dbReference type="RefSeq" id="WP_067277611.1">
    <property type="nucleotide sequence ID" value="NZ_LOHS01000076.1"/>
</dbReference>
<reference evidence="3 4" key="1">
    <citation type="submission" date="2015-12" db="EMBL/GenBank/DDBJ databases">
        <title>Genome sequence of Streptomyces sp. G25.</title>
        <authorList>
            <person name="Poehlein A."/>
            <person name="Roettig A."/>
            <person name="Hiessl S."/>
            <person name="Hauschild P."/>
            <person name="Schauer J."/>
            <person name="Madkour M.H."/>
            <person name="Al-Ansari A.M."/>
            <person name="Almakishah N.H."/>
            <person name="Steinbuechel A."/>
            <person name="Daniel R."/>
        </authorList>
    </citation>
    <scope>NUCLEOTIDE SEQUENCE [LARGE SCALE GENOMIC DNA]</scope>
    <source>
        <strain evidence="4">G25(2015)</strain>
    </source>
</reference>
<dbReference type="PROSITE" id="PS51900">
    <property type="entry name" value="CB"/>
    <property type="match status" value="1"/>
</dbReference>
<evidence type="ECO:0000256" key="1">
    <source>
        <dbReference type="PROSITE-ProRule" id="PRU01248"/>
    </source>
</evidence>
<keyword evidence="1" id="KW-0238">DNA-binding</keyword>
<dbReference type="EMBL" id="LOHS01000076">
    <property type="protein sequence ID" value="OAH13496.1"/>
    <property type="molecule type" value="Genomic_DNA"/>
</dbReference>
<comment type="caution">
    <text evidence="3">The sequence shown here is derived from an EMBL/GenBank/DDBJ whole genome shotgun (WGS) entry which is preliminary data.</text>
</comment>
<sequence>MQLFFTDRRKVWRVGTVAGIPSAELDELFGRRRLAAGTPILLDEAMRPVEPLSSWFRVLGQQGLDVKTMRAYAYSVLMLLQFLTARGLDLRLATEADVLDFR</sequence>
<proteinExistence type="predicted"/>
<evidence type="ECO:0000313" key="3">
    <source>
        <dbReference type="EMBL" id="OAH13496.1"/>
    </source>
</evidence>
<feature type="domain" description="Core-binding (CB)" evidence="2">
    <location>
        <begin position="43"/>
        <end position="102"/>
    </location>
</feature>
<evidence type="ECO:0000313" key="4">
    <source>
        <dbReference type="Proteomes" id="UP000077381"/>
    </source>
</evidence>
<dbReference type="GO" id="GO:0003677">
    <property type="term" value="F:DNA binding"/>
    <property type="evidence" value="ECO:0007669"/>
    <property type="project" value="UniProtKB-UniRule"/>
</dbReference>
<accession>A0A177HRZ4</accession>
<protein>
    <recommendedName>
        <fullName evidence="2">Core-binding (CB) domain-containing protein</fullName>
    </recommendedName>
</protein>
<keyword evidence="4" id="KW-1185">Reference proteome</keyword>
<dbReference type="InterPro" id="IPR044068">
    <property type="entry name" value="CB"/>
</dbReference>
<dbReference type="AlphaFoldDB" id="A0A177HRZ4"/>
<gene>
    <name evidence="3" type="ORF">STSP_31740</name>
</gene>
<dbReference type="Proteomes" id="UP000077381">
    <property type="component" value="Unassembled WGS sequence"/>
</dbReference>
<organism evidence="3 4">
    <name type="scientific">Streptomyces jeddahensis</name>
    <dbReference type="NCBI Taxonomy" id="1716141"/>
    <lineage>
        <taxon>Bacteria</taxon>
        <taxon>Bacillati</taxon>
        <taxon>Actinomycetota</taxon>
        <taxon>Actinomycetes</taxon>
        <taxon>Kitasatosporales</taxon>
        <taxon>Streptomycetaceae</taxon>
        <taxon>Streptomyces</taxon>
    </lineage>
</organism>
<dbReference type="OrthoDB" id="4020134at2"/>
<evidence type="ECO:0000259" key="2">
    <source>
        <dbReference type="PROSITE" id="PS51900"/>
    </source>
</evidence>
<dbReference type="PATRIC" id="fig|1716141.3.peg.3336"/>